<evidence type="ECO:0000313" key="3">
    <source>
        <dbReference type="EMBL" id="CAG8678156.1"/>
    </source>
</evidence>
<accession>A0A9N9EK50</accession>
<dbReference type="PANTHER" id="PTHR19303">
    <property type="entry name" value="TRANSPOSON"/>
    <property type="match status" value="1"/>
</dbReference>
<dbReference type="Gene3D" id="1.10.10.60">
    <property type="entry name" value="Homeodomain-like"/>
    <property type="match status" value="1"/>
</dbReference>
<gene>
    <name evidence="3" type="ORF">PBRASI_LOCUS11659</name>
</gene>
<dbReference type="SMART" id="SM00674">
    <property type="entry name" value="CENPB"/>
    <property type="match status" value="1"/>
</dbReference>
<dbReference type="InterPro" id="IPR009057">
    <property type="entry name" value="Homeodomain-like_sf"/>
</dbReference>
<dbReference type="GO" id="GO:0005634">
    <property type="term" value="C:nucleus"/>
    <property type="evidence" value="ECO:0007669"/>
    <property type="project" value="TreeGrafter"/>
</dbReference>
<dbReference type="Pfam" id="PF03221">
    <property type="entry name" value="HTH_Tnp_Tc5"/>
    <property type="match status" value="1"/>
</dbReference>
<evidence type="ECO:0000256" key="1">
    <source>
        <dbReference type="ARBA" id="ARBA00023125"/>
    </source>
</evidence>
<dbReference type="AlphaFoldDB" id="A0A9N9EK50"/>
<dbReference type="GO" id="GO:0003677">
    <property type="term" value="F:DNA binding"/>
    <property type="evidence" value="ECO:0007669"/>
    <property type="project" value="UniProtKB-KW"/>
</dbReference>
<reference evidence="3" key="1">
    <citation type="submission" date="2021-06" db="EMBL/GenBank/DDBJ databases">
        <authorList>
            <person name="Kallberg Y."/>
            <person name="Tangrot J."/>
            <person name="Rosling A."/>
        </authorList>
    </citation>
    <scope>NUCLEOTIDE SEQUENCE</scope>
    <source>
        <strain evidence="3">BR232B</strain>
    </source>
</reference>
<proteinExistence type="predicted"/>
<evidence type="ECO:0000313" key="4">
    <source>
        <dbReference type="Proteomes" id="UP000789739"/>
    </source>
</evidence>
<evidence type="ECO:0000259" key="2">
    <source>
        <dbReference type="PROSITE" id="PS51253"/>
    </source>
</evidence>
<organism evidence="3 4">
    <name type="scientific">Paraglomus brasilianum</name>
    <dbReference type="NCBI Taxonomy" id="144538"/>
    <lineage>
        <taxon>Eukaryota</taxon>
        <taxon>Fungi</taxon>
        <taxon>Fungi incertae sedis</taxon>
        <taxon>Mucoromycota</taxon>
        <taxon>Glomeromycotina</taxon>
        <taxon>Glomeromycetes</taxon>
        <taxon>Paraglomerales</taxon>
        <taxon>Paraglomeraceae</taxon>
        <taxon>Paraglomus</taxon>
    </lineage>
</organism>
<dbReference type="InterPro" id="IPR006600">
    <property type="entry name" value="HTH_CenpB_DNA-bd_dom"/>
</dbReference>
<comment type="caution">
    <text evidence="3">The sequence shown here is derived from an EMBL/GenBank/DDBJ whole genome shotgun (WGS) entry which is preliminary data.</text>
</comment>
<protein>
    <submittedName>
        <fullName evidence="3">5174_t:CDS:1</fullName>
    </submittedName>
</protein>
<dbReference type="InterPro" id="IPR050863">
    <property type="entry name" value="CenT-Element_Derived"/>
</dbReference>
<sequence>KRDRPPRFRQLEEALAIWCDAVVEANLPLSGHLLQSKALQFAVLLGISVDEFKCSNGWITNFKNRYNICEYTRCGEANSAPLEKLPTYRTELQQVISQFELKD</sequence>
<feature type="domain" description="HTH CENPB-type" evidence="2">
    <location>
        <begin position="1"/>
        <end position="72"/>
    </location>
</feature>
<keyword evidence="4" id="KW-1185">Reference proteome</keyword>
<dbReference type="Proteomes" id="UP000789739">
    <property type="component" value="Unassembled WGS sequence"/>
</dbReference>
<dbReference type="PROSITE" id="PS51253">
    <property type="entry name" value="HTH_CENPB"/>
    <property type="match status" value="1"/>
</dbReference>
<keyword evidence="1" id="KW-0238">DNA-binding</keyword>
<dbReference type="OrthoDB" id="2427426at2759"/>
<name>A0A9N9EK50_9GLOM</name>
<feature type="non-terminal residue" evidence="3">
    <location>
        <position position="103"/>
    </location>
</feature>
<dbReference type="SUPFAM" id="SSF46689">
    <property type="entry name" value="Homeodomain-like"/>
    <property type="match status" value="1"/>
</dbReference>
<dbReference type="PANTHER" id="PTHR19303:SF73">
    <property type="entry name" value="PROTEIN PDC2"/>
    <property type="match status" value="1"/>
</dbReference>
<feature type="non-terminal residue" evidence="3">
    <location>
        <position position="1"/>
    </location>
</feature>
<dbReference type="EMBL" id="CAJVPI010006295">
    <property type="protein sequence ID" value="CAG8678156.1"/>
    <property type="molecule type" value="Genomic_DNA"/>
</dbReference>